<organism evidence="1 2">
    <name type="scientific">Dokdonella immobilis</name>
    <dbReference type="NCBI Taxonomy" id="578942"/>
    <lineage>
        <taxon>Bacteria</taxon>
        <taxon>Pseudomonadati</taxon>
        <taxon>Pseudomonadota</taxon>
        <taxon>Gammaproteobacteria</taxon>
        <taxon>Lysobacterales</taxon>
        <taxon>Rhodanobacteraceae</taxon>
        <taxon>Dokdonella</taxon>
    </lineage>
</organism>
<dbReference type="Proteomes" id="UP000198575">
    <property type="component" value="Unassembled WGS sequence"/>
</dbReference>
<protein>
    <submittedName>
        <fullName evidence="1">Uncharacterized protein</fullName>
    </submittedName>
</protein>
<accession>A0A1I5BF87</accession>
<name>A0A1I5BF87_9GAMM</name>
<keyword evidence="2" id="KW-1185">Reference proteome</keyword>
<gene>
    <name evidence="1" type="ORF">SAMN05216289_1782</name>
</gene>
<dbReference type="AlphaFoldDB" id="A0A1I5BF87"/>
<evidence type="ECO:0000313" key="1">
    <source>
        <dbReference type="EMBL" id="SFN73374.1"/>
    </source>
</evidence>
<reference evidence="1 2" key="1">
    <citation type="submission" date="2016-10" db="EMBL/GenBank/DDBJ databases">
        <authorList>
            <person name="de Groot N.N."/>
        </authorList>
    </citation>
    <scope>NUCLEOTIDE SEQUENCE [LARGE SCALE GENOMIC DNA]</scope>
    <source>
        <strain evidence="1 2">CGMCC 1.7659</strain>
    </source>
</reference>
<dbReference type="EMBL" id="FOVF01000078">
    <property type="protein sequence ID" value="SFN73374.1"/>
    <property type="molecule type" value="Genomic_DNA"/>
</dbReference>
<evidence type="ECO:0000313" key="2">
    <source>
        <dbReference type="Proteomes" id="UP000198575"/>
    </source>
</evidence>
<sequence>MDGKEFVSSIRKFLMPESISGCMKQLEKPNKLSSADELGASTWYKRLSSEEQSIVRGIVTRAVHSTLFGILVVLDNCDTIEEGEGGGGFELYYSKEGTRVQLNGQTDDLHDML</sequence>
<proteinExistence type="predicted"/>